<evidence type="ECO:0000256" key="7">
    <source>
        <dbReference type="ARBA" id="ARBA00023027"/>
    </source>
</evidence>
<name>A0A7C9HCA3_9RHOB</name>
<dbReference type="Pfam" id="PF01370">
    <property type="entry name" value="Epimerase"/>
    <property type="match status" value="1"/>
</dbReference>
<dbReference type="EMBL" id="VENJ01000032">
    <property type="protein sequence ID" value="MTJ05986.1"/>
    <property type="molecule type" value="Genomic_DNA"/>
</dbReference>
<dbReference type="GO" id="GO:0033499">
    <property type="term" value="P:galactose catabolic process via UDP-galactose, Leloir pathway"/>
    <property type="evidence" value="ECO:0007669"/>
    <property type="project" value="TreeGrafter"/>
</dbReference>
<feature type="domain" description="NAD-dependent epimerase/dehydratase" evidence="11">
    <location>
        <begin position="6"/>
        <end position="254"/>
    </location>
</feature>
<evidence type="ECO:0000256" key="5">
    <source>
        <dbReference type="ARBA" id="ARBA00013189"/>
    </source>
</evidence>
<keyword evidence="9 10" id="KW-0119">Carbohydrate metabolism</keyword>
<evidence type="ECO:0000256" key="8">
    <source>
        <dbReference type="ARBA" id="ARBA00023235"/>
    </source>
</evidence>
<dbReference type="RefSeq" id="WP_273251204.1">
    <property type="nucleotide sequence ID" value="NZ_VENJ01000032.1"/>
</dbReference>
<dbReference type="PANTHER" id="PTHR43725">
    <property type="entry name" value="UDP-GLUCOSE 4-EPIMERASE"/>
    <property type="match status" value="1"/>
</dbReference>
<dbReference type="AlphaFoldDB" id="A0A7C9HCA3"/>
<dbReference type="PANTHER" id="PTHR43725:SF53">
    <property type="entry name" value="UDP-ARABINOSE 4-EPIMERASE 1"/>
    <property type="match status" value="1"/>
</dbReference>
<dbReference type="Gene3D" id="3.90.25.10">
    <property type="entry name" value="UDP-galactose 4-epimerase, domain 1"/>
    <property type="match status" value="1"/>
</dbReference>
<dbReference type="InterPro" id="IPR001509">
    <property type="entry name" value="Epimerase_deHydtase"/>
</dbReference>
<comment type="catalytic activity">
    <reaction evidence="1 10">
        <text>UDP-alpha-D-glucose = UDP-alpha-D-galactose</text>
        <dbReference type="Rhea" id="RHEA:22168"/>
        <dbReference type="ChEBI" id="CHEBI:58885"/>
        <dbReference type="ChEBI" id="CHEBI:66914"/>
        <dbReference type="EC" id="5.1.3.2"/>
    </reaction>
</comment>
<dbReference type="NCBIfam" id="TIGR01179">
    <property type="entry name" value="galE"/>
    <property type="match status" value="1"/>
</dbReference>
<evidence type="ECO:0000256" key="9">
    <source>
        <dbReference type="ARBA" id="ARBA00023277"/>
    </source>
</evidence>
<evidence type="ECO:0000313" key="12">
    <source>
        <dbReference type="EMBL" id="MTJ05986.1"/>
    </source>
</evidence>
<evidence type="ECO:0000256" key="10">
    <source>
        <dbReference type="RuleBase" id="RU366046"/>
    </source>
</evidence>
<evidence type="ECO:0000256" key="1">
    <source>
        <dbReference type="ARBA" id="ARBA00000083"/>
    </source>
</evidence>
<dbReference type="UniPathway" id="UPA00214"/>
<proteinExistence type="inferred from homology"/>
<dbReference type="CDD" id="cd05247">
    <property type="entry name" value="UDP_G4E_1_SDR_e"/>
    <property type="match status" value="1"/>
</dbReference>
<sequence length="332" mass="35448">MSDTPVIVTGGAGFIGSHACKCLAEAGYLPVTIDNLSTGYADAVKWGPLERIDLRDRAAVEGVLRKYRAQDVMHFAASAYVGDSVIDPDFYYDNNVGGMIALLSAMRAAGAGRIVFSSSCATYGSPSTVPIHETAAQSPVNPYGRTKLIGEMMVKDHAAAFGLRYVLLRYFNAAGADPGGALSERHDPETHLIPLALRAAAGGWPPLRVFGTDYDTPDGTCIRDYIHVTDLAEAHRSALRHLDAGGDNLAVNLGTGQGLSIRDITQAIKRVTGRDVPTEDAPRRPGDPPALIAATEEAQRRLAFTPRHSDIDSILRDAAPHFGLETENVIEA</sequence>
<accession>A0A7C9HCA3</accession>
<comment type="similarity">
    <text evidence="4 10">Belongs to the NAD(P)-dependent epimerase/dehydratase family.</text>
</comment>
<comment type="cofactor">
    <cofactor evidence="2 10">
        <name>NAD(+)</name>
        <dbReference type="ChEBI" id="CHEBI:57540"/>
    </cofactor>
</comment>
<evidence type="ECO:0000256" key="4">
    <source>
        <dbReference type="ARBA" id="ARBA00007637"/>
    </source>
</evidence>
<gene>
    <name evidence="12" type="primary">galE</name>
    <name evidence="12" type="ORF">FH759_15065</name>
</gene>
<evidence type="ECO:0000259" key="11">
    <source>
        <dbReference type="Pfam" id="PF01370"/>
    </source>
</evidence>
<organism evidence="12 13">
    <name type="scientific">Sediminimonas qiaohouensis</name>
    <dbReference type="NCBI Taxonomy" id="552061"/>
    <lineage>
        <taxon>Bacteria</taxon>
        <taxon>Pseudomonadati</taxon>
        <taxon>Pseudomonadota</taxon>
        <taxon>Alphaproteobacteria</taxon>
        <taxon>Rhodobacterales</taxon>
        <taxon>Roseobacteraceae</taxon>
        <taxon>Sediminimonas</taxon>
    </lineage>
</organism>
<keyword evidence="8 10" id="KW-0413">Isomerase</keyword>
<comment type="subunit">
    <text evidence="10">Homodimer.</text>
</comment>
<evidence type="ECO:0000256" key="2">
    <source>
        <dbReference type="ARBA" id="ARBA00001911"/>
    </source>
</evidence>
<evidence type="ECO:0000313" key="13">
    <source>
        <dbReference type="Proteomes" id="UP000483078"/>
    </source>
</evidence>
<keyword evidence="7 10" id="KW-0520">NAD</keyword>
<evidence type="ECO:0000256" key="6">
    <source>
        <dbReference type="ARBA" id="ARBA00018569"/>
    </source>
</evidence>
<reference evidence="12 13" key="1">
    <citation type="submission" date="2019-06" db="EMBL/GenBank/DDBJ databases">
        <title>Enrichment of Autotrophic Halophilic Microorganisms from Red Sea Brine Pool Using Microbial Electrosynthesis System.</title>
        <authorList>
            <person name="Alqahtani M.F."/>
            <person name="Bajracharya S."/>
            <person name="Katuri K.P."/>
            <person name="Ali M."/>
            <person name="Saikaly P.E."/>
        </authorList>
    </citation>
    <scope>NUCLEOTIDE SEQUENCE [LARGE SCALE GENOMIC DNA]</scope>
    <source>
        <strain evidence="12">MES6</strain>
    </source>
</reference>
<dbReference type="SUPFAM" id="SSF51735">
    <property type="entry name" value="NAD(P)-binding Rossmann-fold domains"/>
    <property type="match status" value="1"/>
</dbReference>
<evidence type="ECO:0000256" key="3">
    <source>
        <dbReference type="ARBA" id="ARBA00004947"/>
    </source>
</evidence>
<dbReference type="InterPro" id="IPR036291">
    <property type="entry name" value="NAD(P)-bd_dom_sf"/>
</dbReference>
<protein>
    <recommendedName>
        <fullName evidence="6 10">UDP-glucose 4-epimerase</fullName>
        <ecNumber evidence="5 10">5.1.3.2</ecNumber>
    </recommendedName>
</protein>
<comment type="caution">
    <text evidence="12">The sequence shown here is derived from an EMBL/GenBank/DDBJ whole genome shotgun (WGS) entry which is preliminary data.</text>
</comment>
<dbReference type="Proteomes" id="UP000483078">
    <property type="component" value="Unassembled WGS sequence"/>
</dbReference>
<dbReference type="GO" id="GO:0003978">
    <property type="term" value="F:UDP-glucose 4-epimerase activity"/>
    <property type="evidence" value="ECO:0007669"/>
    <property type="project" value="UniProtKB-UniRule"/>
</dbReference>
<comment type="pathway">
    <text evidence="3 10">Carbohydrate metabolism; galactose metabolism.</text>
</comment>
<dbReference type="Gene3D" id="3.40.50.720">
    <property type="entry name" value="NAD(P)-binding Rossmann-like Domain"/>
    <property type="match status" value="1"/>
</dbReference>
<dbReference type="EC" id="5.1.3.2" evidence="5 10"/>
<dbReference type="InterPro" id="IPR005886">
    <property type="entry name" value="UDP_G4E"/>
</dbReference>